<feature type="region of interest" description="Disordered" evidence="1">
    <location>
        <begin position="29"/>
        <end position="58"/>
    </location>
</feature>
<evidence type="ECO:0000313" key="4">
    <source>
        <dbReference type="Proteomes" id="UP000243502"/>
    </source>
</evidence>
<accession>A0A2I8F548</accession>
<keyword evidence="2" id="KW-0732">Signal</keyword>
<dbReference type="KEGG" id="pter:C2L65_44570"/>
<organism evidence="3 4">
    <name type="scientific">Paraburkholderia terrae</name>
    <dbReference type="NCBI Taxonomy" id="311230"/>
    <lineage>
        <taxon>Bacteria</taxon>
        <taxon>Pseudomonadati</taxon>
        <taxon>Pseudomonadota</taxon>
        <taxon>Betaproteobacteria</taxon>
        <taxon>Burkholderiales</taxon>
        <taxon>Burkholderiaceae</taxon>
        <taxon>Paraburkholderia</taxon>
    </lineage>
</organism>
<proteinExistence type="predicted"/>
<reference evidence="3 4" key="1">
    <citation type="submission" date="2018-01" db="EMBL/GenBank/DDBJ databases">
        <title>Species boundaries and ecological features among Paraburkholderia terrae DSMZ17804T, P. hospita DSMZ17164T and P. caribensis DSMZ13236T.</title>
        <authorList>
            <person name="Pratama A.A."/>
        </authorList>
    </citation>
    <scope>NUCLEOTIDE SEQUENCE [LARGE SCALE GENOMIC DNA]</scope>
    <source>
        <strain evidence="3 4">DSM 17804</strain>
    </source>
</reference>
<dbReference type="Proteomes" id="UP000243502">
    <property type="component" value="Chromosome 4"/>
</dbReference>
<dbReference type="OrthoDB" id="9133496at2"/>
<evidence type="ECO:0000313" key="3">
    <source>
        <dbReference type="EMBL" id="AUT66671.1"/>
    </source>
</evidence>
<dbReference type="EMBL" id="CP026114">
    <property type="protein sequence ID" value="AUT66671.1"/>
    <property type="molecule type" value="Genomic_DNA"/>
</dbReference>
<name>A0A2I8F548_9BURK</name>
<evidence type="ECO:0000256" key="2">
    <source>
        <dbReference type="SAM" id="SignalP"/>
    </source>
</evidence>
<dbReference type="RefSeq" id="WP_042314337.1">
    <property type="nucleotide sequence ID" value="NZ_CP026114.1"/>
</dbReference>
<dbReference type="AlphaFoldDB" id="A0A2I8F548"/>
<dbReference type="Pfam" id="PF13663">
    <property type="entry name" value="DUF4148"/>
    <property type="match status" value="1"/>
</dbReference>
<gene>
    <name evidence="3" type="ORF">C2L65_44570</name>
</gene>
<sequence length="88" mass="9298">MKTAILSMAILTALIASPVFAASTQAADAPQASQVTSNDTAPATRVGGWTAPSQVTHEKTRAEVRQELIQAEKDGQLDYLNSVVYAHS</sequence>
<feature type="signal peptide" evidence="2">
    <location>
        <begin position="1"/>
        <end position="21"/>
    </location>
</feature>
<feature type="chain" id="PRO_5014450640" evidence="2">
    <location>
        <begin position="22"/>
        <end position="88"/>
    </location>
</feature>
<evidence type="ECO:0000256" key="1">
    <source>
        <dbReference type="SAM" id="MobiDB-lite"/>
    </source>
</evidence>
<dbReference type="InterPro" id="IPR025421">
    <property type="entry name" value="DUF4148"/>
</dbReference>
<protein>
    <submittedName>
        <fullName evidence="3">DUF4148 domain-containing protein</fullName>
    </submittedName>
</protein>